<keyword evidence="2" id="KW-1185">Reference proteome</keyword>
<evidence type="ECO:0000313" key="1">
    <source>
        <dbReference type="EMBL" id="KZV77907.1"/>
    </source>
</evidence>
<organism evidence="1 2">
    <name type="scientific">Exidia glandulosa HHB12029</name>
    <dbReference type="NCBI Taxonomy" id="1314781"/>
    <lineage>
        <taxon>Eukaryota</taxon>
        <taxon>Fungi</taxon>
        <taxon>Dikarya</taxon>
        <taxon>Basidiomycota</taxon>
        <taxon>Agaricomycotina</taxon>
        <taxon>Agaricomycetes</taxon>
        <taxon>Auriculariales</taxon>
        <taxon>Exidiaceae</taxon>
        <taxon>Exidia</taxon>
    </lineage>
</organism>
<proteinExistence type="predicted"/>
<sequence length="78" mass="8434">GSLQGKLSGLGRPRRRSARTVRVQHVSLSRALIVARSPSRALAAVAAVFVARSPPWHTLAVAYPPRRAHRCTLAVTRS</sequence>
<dbReference type="InParanoid" id="A0A166MDE4"/>
<protein>
    <submittedName>
        <fullName evidence="1">Uncharacterized protein</fullName>
    </submittedName>
</protein>
<reference evidence="1 2" key="1">
    <citation type="journal article" date="2016" name="Mol. Biol. Evol.">
        <title>Comparative Genomics of Early-Diverging Mushroom-Forming Fungi Provides Insights into the Origins of Lignocellulose Decay Capabilities.</title>
        <authorList>
            <person name="Nagy L.G."/>
            <person name="Riley R."/>
            <person name="Tritt A."/>
            <person name="Adam C."/>
            <person name="Daum C."/>
            <person name="Floudas D."/>
            <person name="Sun H."/>
            <person name="Yadav J.S."/>
            <person name="Pangilinan J."/>
            <person name="Larsson K.H."/>
            <person name="Matsuura K."/>
            <person name="Barry K."/>
            <person name="Labutti K."/>
            <person name="Kuo R."/>
            <person name="Ohm R.A."/>
            <person name="Bhattacharya S.S."/>
            <person name="Shirouzu T."/>
            <person name="Yoshinaga Y."/>
            <person name="Martin F.M."/>
            <person name="Grigoriev I.V."/>
            <person name="Hibbett D.S."/>
        </authorList>
    </citation>
    <scope>NUCLEOTIDE SEQUENCE [LARGE SCALE GENOMIC DNA]</scope>
    <source>
        <strain evidence="1 2">HHB12029</strain>
    </source>
</reference>
<feature type="non-terminal residue" evidence="1">
    <location>
        <position position="1"/>
    </location>
</feature>
<dbReference type="AlphaFoldDB" id="A0A166MDE4"/>
<evidence type="ECO:0000313" key="2">
    <source>
        <dbReference type="Proteomes" id="UP000077266"/>
    </source>
</evidence>
<dbReference type="Proteomes" id="UP000077266">
    <property type="component" value="Unassembled WGS sequence"/>
</dbReference>
<gene>
    <name evidence="1" type="ORF">EXIGLDRAFT_847921</name>
</gene>
<dbReference type="EMBL" id="KV427379">
    <property type="protein sequence ID" value="KZV77907.1"/>
    <property type="molecule type" value="Genomic_DNA"/>
</dbReference>
<accession>A0A166MDE4</accession>
<name>A0A166MDE4_EXIGL</name>